<keyword evidence="2" id="KW-1185">Reference proteome</keyword>
<proteinExistence type="predicted"/>
<dbReference type="Proteomes" id="UP001164713">
    <property type="component" value="Chromosome"/>
</dbReference>
<organism evidence="1 2">
    <name type="scientific">Bacillus halotolerans</name>
    <dbReference type="NCBI Taxonomy" id="260554"/>
    <lineage>
        <taxon>Bacteria</taxon>
        <taxon>Bacillati</taxon>
        <taxon>Bacillota</taxon>
        <taxon>Bacilli</taxon>
        <taxon>Bacillales</taxon>
        <taxon>Bacillaceae</taxon>
        <taxon>Bacillus</taxon>
    </lineage>
</organism>
<gene>
    <name evidence="1" type="ORF">O0R52_02760</name>
</gene>
<sequence length="39" mass="4195">MKISRILLAAVMLSSVFSITYLQSNPSKEVKVAADRVGA</sequence>
<evidence type="ECO:0000313" key="2">
    <source>
        <dbReference type="Proteomes" id="UP001164713"/>
    </source>
</evidence>
<protein>
    <submittedName>
        <fullName evidence="1">Phosphatase</fullName>
    </submittedName>
</protein>
<dbReference type="EMBL" id="CP114066">
    <property type="protein sequence ID" value="WAT21928.1"/>
    <property type="molecule type" value="Genomic_DNA"/>
</dbReference>
<reference evidence="1" key="1">
    <citation type="submission" date="2022-12" db="EMBL/GenBank/DDBJ databases">
        <title>Genomic of Bacillus halotolerans.</title>
        <authorList>
            <person name="Xu G."/>
            <person name="Ding Y."/>
        </authorList>
    </citation>
    <scope>NUCLEOTIDE SEQUENCE</scope>
    <source>
        <strain evidence="1">B13</strain>
    </source>
</reference>
<accession>A0ABY7I3C4</accession>
<dbReference type="RefSeq" id="WP_069487534.1">
    <property type="nucleotide sequence ID" value="NZ_CP098738.1"/>
</dbReference>
<name>A0ABY7I3C4_9BACI</name>
<evidence type="ECO:0000313" key="1">
    <source>
        <dbReference type="EMBL" id="WAT21928.1"/>
    </source>
</evidence>